<keyword evidence="4" id="KW-1185">Reference proteome</keyword>
<evidence type="ECO:0000256" key="2">
    <source>
        <dbReference type="SAM" id="Phobius"/>
    </source>
</evidence>
<dbReference type="EMBL" id="MU002090">
    <property type="protein sequence ID" value="KAF2790156.1"/>
    <property type="molecule type" value="Genomic_DNA"/>
</dbReference>
<keyword evidence="2" id="KW-0812">Transmembrane</keyword>
<reference evidence="3" key="1">
    <citation type="journal article" date="2020" name="Stud. Mycol.">
        <title>101 Dothideomycetes genomes: a test case for predicting lifestyles and emergence of pathogens.</title>
        <authorList>
            <person name="Haridas S."/>
            <person name="Albert R."/>
            <person name="Binder M."/>
            <person name="Bloem J."/>
            <person name="Labutti K."/>
            <person name="Salamov A."/>
            <person name="Andreopoulos B."/>
            <person name="Baker S."/>
            <person name="Barry K."/>
            <person name="Bills G."/>
            <person name="Bluhm B."/>
            <person name="Cannon C."/>
            <person name="Castanera R."/>
            <person name="Culley D."/>
            <person name="Daum C."/>
            <person name="Ezra D."/>
            <person name="Gonzalez J."/>
            <person name="Henrissat B."/>
            <person name="Kuo A."/>
            <person name="Liang C."/>
            <person name="Lipzen A."/>
            <person name="Lutzoni F."/>
            <person name="Magnuson J."/>
            <person name="Mondo S."/>
            <person name="Nolan M."/>
            <person name="Ohm R."/>
            <person name="Pangilinan J."/>
            <person name="Park H.-J."/>
            <person name="Ramirez L."/>
            <person name="Alfaro M."/>
            <person name="Sun H."/>
            <person name="Tritt A."/>
            <person name="Yoshinaga Y."/>
            <person name="Zwiers L.-H."/>
            <person name="Turgeon B."/>
            <person name="Goodwin S."/>
            <person name="Spatafora J."/>
            <person name="Crous P."/>
            <person name="Grigoriev I."/>
        </authorList>
    </citation>
    <scope>NUCLEOTIDE SEQUENCE</scope>
    <source>
        <strain evidence="3">CBS 109.77</strain>
    </source>
</reference>
<organism evidence="3 4">
    <name type="scientific">Melanomma pulvis-pyrius CBS 109.77</name>
    <dbReference type="NCBI Taxonomy" id="1314802"/>
    <lineage>
        <taxon>Eukaryota</taxon>
        <taxon>Fungi</taxon>
        <taxon>Dikarya</taxon>
        <taxon>Ascomycota</taxon>
        <taxon>Pezizomycotina</taxon>
        <taxon>Dothideomycetes</taxon>
        <taxon>Pleosporomycetidae</taxon>
        <taxon>Pleosporales</taxon>
        <taxon>Melanommataceae</taxon>
        <taxon>Melanomma</taxon>
    </lineage>
</organism>
<dbReference type="AlphaFoldDB" id="A0A6A6X1C8"/>
<evidence type="ECO:0000313" key="4">
    <source>
        <dbReference type="Proteomes" id="UP000799757"/>
    </source>
</evidence>
<dbReference type="OrthoDB" id="3797194at2759"/>
<protein>
    <submittedName>
        <fullName evidence="3">Uncharacterized protein</fullName>
    </submittedName>
</protein>
<feature type="transmembrane region" description="Helical" evidence="2">
    <location>
        <begin position="38"/>
        <end position="60"/>
    </location>
</feature>
<keyword evidence="2" id="KW-1133">Transmembrane helix</keyword>
<evidence type="ECO:0000313" key="3">
    <source>
        <dbReference type="EMBL" id="KAF2790156.1"/>
    </source>
</evidence>
<feature type="transmembrane region" description="Helical" evidence="2">
    <location>
        <begin position="104"/>
        <end position="124"/>
    </location>
</feature>
<evidence type="ECO:0000256" key="1">
    <source>
        <dbReference type="SAM" id="MobiDB-lite"/>
    </source>
</evidence>
<sequence length="263" mass="29393">MDSNRPLVAMNMSAPGPNIQPPRPAAKQQRYTSLPPRISHLLVVLPSLIVVFFLSIALIICQQESISILTAHQDAIEFNLVQLRSDSDFGTNPEITFDVQPSSFLDWTSIAIPILTIVAALGFWELRSDGVMGEERRGKGWAWMNLLVTIGNLILLVACTVVAFLEQKDDRKVRLDALMAGDRISWTRESLLCEMKRAGENNAWANGGCGFAMTGRWILVPLIMFSLVLVGFCFWQIGERGGVKWLFGKTIKSKSQWMELRSP</sequence>
<accession>A0A6A6X1C8</accession>
<feature type="transmembrane region" description="Helical" evidence="2">
    <location>
        <begin position="144"/>
        <end position="165"/>
    </location>
</feature>
<feature type="region of interest" description="Disordered" evidence="1">
    <location>
        <begin position="1"/>
        <end position="27"/>
    </location>
</feature>
<name>A0A6A6X1C8_9PLEO</name>
<gene>
    <name evidence="3" type="ORF">K505DRAFT_377723</name>
</gene>
<dbReference type="Proteomes" id="UP000799757">
    <property type="component" value="Unassembled WGS sequence"/>
</dbReference>
<keyword evidence="2" id="KW-0472">Membrane</keyword>
<proteinExistence type="predicted"/>
<feature type="transmembrane region" description="Helical" evidence="2">
    <location>
        <begin position="217"/>
        <end position="237"/>
    </location>
</feature>